<comment type="similarity">
    <text evidence="2">Belongs to the SurE nucleotidase family.</text>
</comment>
<dbReference type="Gene3D" id="3.40.1210.10">
    <property type="entry name" value="Survival protein SurE-like phosphatase/nucleotidase"/>
    <property type="match status" value="1"/>
</dbReference>
<sequence>MQAATASGKDGYGLYEARRALCEAGADVVVVAPWDYQSGASGAVTNSGQVTVEAREELPAGFGGDCGDAPSGGPVYGLCLDAGACTPDSPGARPADTVKFALHGGLDHLVGWEDGPDLVVSGMNGGPNVSSSVNDSGTVGAAIAAIGSGVPAVALSAAGEGHAPASFETYRAGTDYAAALIGDLHQSGYLSSDYVVNVNVPHIADGGEPKGVVWTRVGVGTAALHQYTPDTAAGENTFTIGFGSCPGSEHCQQETREDADIDRLDGGYVTISALTGDRTLVGNEANELRGYVRSGRSER</sequence>
<comment type="caution">
    <text evidence="7">The sequence shown here is derived from an EMBL/GenBank/DDBJ whole genome shotgun (WGS) entry which is preliminary data.</text>
</comment>
<feature type="domain" description="Survival protein SurE-like phosphatase/nucleotidase" evidence="6">
    <location>
        <begin position="12"/>
        <end position="219"/>
    </location>
</feature>
<protein>
    <recommendedName>
        <fullName evidence="3">5'-nucleotidase</fullName>
        <ecNumber evidence="3">3.1.3.5</ecNumber>
    </recommendedName>
</protein>
<organism evidence="7 8">
    <name type="scientific">Zhihengliuella alba</name>
    <dbReference type="NCBI Taxonomy" id="547018"/>
    <lineage>
        <taxon>Bacteria</taxon>
        <taxon>Bacillati</taxon>
        <taxon>Actinomycetota</taxon>
        <taxon>Actinomycetes</taxon>
        <taxon>Micrococcales</taxon>
        <taxon>Micrococcaceae</taxon>
        <taxon>Zhihengliuella</taxon>
    </lineage>
</organism>
<gene>
    <name evidence="7" type="ORF">GCM10022377_16990</name>
</gene>
<dbReference type="PANTHER" id="PTHR30457">
    <property type="entry name" value="5'-NUCLEOTIDASE SURE"/>
    <property type="match status" value="1"/>
</dbReference>
<keyword evidence="5" id="KW-0378">Hydrolase</keyword>
<dbReference type="SUPFAM" id="SSF64167">
    <property type="entry name" value="SurE-like"/>
    <property type="match status" value="1"/>
</dbReference>
<dbReference type="EMBL" id="BAABCJ010000002">
    <property type="protein sequence ID" value="GAA3703874.1"/>
    <property type="molecule type" value="Genomic_DNA"/>
</dbReference>
<evidence type="ECO:0000256" key="3">
    <source>
        <dbReference type="ARBA" id="ARBA00012643"/>
    </source>
</evidence>
<dbReference type="InterPro" id="IPR036523">
    <property type="entry name" value="SurE-like_sf"/>
</dbReference>
<keyword evidence="8" id="KW-1185">Reference proteome</keyword>
<accession>A0ABP7DFC0</accession>
<evidence type="ECO:0000313" key="7">
    <source>
        <dbReference type="EMBL" id="GAA3703874.1"/>
    </source>
</evidence>
<evidence type="ECO:0000256" key="4">
    <source>
        <dbReference type="ARBA" id="ARBA00022723"/>
    </source>
</evidence>
<evidence type="ECO:0000256" key="5">
    <source>
        <dbReference type="ARBA" id="ARBA00022801"/>
    </source>
</evidence>
<name>A0ABP7DFC0_9MICC</name>
<reference evidence="8" key="1">
    <citation type="journal article" date="2019" name="Int. J. Syst. Evol. Microbiol.">
        <title>The Global Catalogue of Microorganisms (GCM) 10K type strain sequencing project: providing services to taxonomists for standard genome sequencing and annotation.</title>
        <authorList>
            <consortium name="The Broad Institute Genomics Platform"/>
            <consortium name="The Broad Institute Genome Sequencing Center for Infectious Disease"/>
            <person name="Wu L."/>
            <person name="Ma J."/>
        </authorList>
    </citation>
    <scope>NUCLEOTIDE SEQUENCE [LARGE SCALE GENOMIC DNA]</scope>
    <source>
        <strain evidence="8">JCM 16961</strain>
    </source>
</reference>
<evidence type="ECO:0000256" key="1">
    <source>
        <dbReference type="ARBA" id="ARBA00000815"/>
    </source>
</evidence>
<dbReference type="InterPro" id="IPR002828">
    <property type="entry name" value="SurE-like_Pase/nucleotidase"/>
</dbReference>
<evidence type="ECO:0000256" key="2">
    <source>
        <dbReference type="ARBA" id="ARBA00011062"/>
    </source>
</evidence>
<proteinExistence type="inferred from homology"/>
<comment type="catalytic activity">
    <reaction evidence="1">
        <text>a ribonucleoside 5'-phosphate + H2O = a ribonucleoside + phosphate</text>
        <dbReference type="Rhea" id="RHEA:12484"/>
        <dbReference type="ChEBI" id="CHEBI:15377"/>
        <dbReference type="ChEBI" id="CHEBI:18254"/>
        <dbReference type="ChEBI" id="CHEBI:43474"/>
        <dbReference type="ChEBI" id="CHEBI:58043"/>
        <dbReference type="EC" id="3.1.3.5"/>
    </reaction>
</comment>
<dbReference type="EC" id="3.1.3.5" evidence="3"/>
<dbReference type="Proteomes" id="UP001501536">
    <property type="component" value="Unassembled WGS sequence"/>
</dbReference>
<dbReference type="InterPro" id="IPR030048">
    <property type="entry name" value="SurE"/>
</dbReference>
<evidence type="ECO:0000313" key="8">
    <source>
        <dbReference type="Proteomes" id="UP001501536"/>
    </source>
</evidence>
<evidence type="ECO:0000259" key="6">
    <source>
        <dbReference type="Pfam" id="PF01975"/>
    </source>
</evidence>
<dbReference type="PANTHER" id="PTHR30457:SF0">
    <property type="entry name" value="PHOSPHATASE, PUTATIVE (AFU_ORTHOLOGUE AFUA_4G01070)-RELATED"/>
    <property type="match status" value="1"/>
</dbReference>
<keyword evidence="4" id="KW-0479">Metal-binding</keyword>
<dbReference type="Pfam" id="PF01975">
    <property type="entry name" value="SurE"/>
    <property type="match status" value="1"/>
</dbReference>